<evidence type="ECO:0000256" key="3">
    <source>
        <dbReference type="ARBA" id="ARBA00022475"/>
    </source>
</evidence>
<dbReference type="Proteomes" id="UP000682403">
    <property type="component" value="Unassembled WGS sequence"/>
</dbReference>
<keyword evidence="17" id="KW-1185">Reference proteome</keyword>
<dbReference type="InterPro" id="IPR028987">
    <property type="entry name" value="ATP_synth_B-like_membr_sf"/>
</dbReference>
<name>A0ABS5LJG1_9BACI</name>
<evidence type="ECO:0000256" key="10">
    <source>
        <dbReference type="ARBA" id="ARBA00023310"/>
    </source>
</evidence>
<keyword evidence="10 13" id="KW-0066">ATP synthesis</keyword>
<dbReference type="InterPro" id="IPR005864">
    <property type="entry name" value="ATP_synth_F0_bsu_bac"/>
</dbReference>
<keyword evidence="7 13" id="KW-1133">Transmembrane helix</keyword>
<comment type="similarity">
    <text evidence="1 13 14">Belongs to the ATPase B chain family.</text>
</comment>
<comment type="function">
    <text evidence="11 13">F(1)F(0) ATP synthase produces ATP from ADP in the presence of a proton or sodium gradient. F-type ATPases consist of two structural domains, F(1) containing the extramembraneous catalytic core and F(0) containing the membrane proton channel, linked together by a central stalk and a peripheral stalk. During catalysis, ATP synthesis in the catalytic domain of F(1) is coupled via a rotary mechanism of the central stalk subunits to proton translocation.</text>
</comment>
<evidence type="ECO:0000256" key="6">
    <source>
        <dbReference type="ARBA" id="ARBA00022781"/>
    </source>
</evidence>
<dbReference type="RefSeq" id="WP_211561570.1">
    <property type="nucleotide sequence ID" value="NZ_JAGVRK010000001.1"/>
</dbReference>
<comment type="subcellular location">
    <subcellularLocation>
        <location evidence="13">Cell membrane</location>
        <topology evidence="13">Single-pass membrane protein</topology>
    </subcellularLocation>
    <subcellularLocation>
        <location evidence="12">Endomembrane system</location>
        <topology evidence="12">Single-pass membrane protein</topology>
    </subcellularLocation>
</comment>
<dbReference type="PANTHER" id="PTHR33445">
    <property type="entry name" value="ATP SYNTHASE SUBUNIT B', CHLOROPLASTIC"/>
    <property type="match status" value="1"/>
</dbReference>
<evidence type="ECO:0000256" key="8">
    <source>
        <dbReference type="ARBA" id="ARBA00023065"/>
    </source>
</evidence>
<evidence type="ECO:0000256" key="12">
    <source>
        <dbReference type="ARBA" id="ARBA00037847"/>
    </source>
</evidence>
<dbReference type="CDD" id="cd06503">
    <property type="entry name" value="ATP-synt_Fo_b"/>
    <property type="match status" value="1"/>
</dbReference>
<evidence type="ECO:0000256" key="9">
    <source>
        <dbReference type="ARBA" id="ARBA00023136"/>
    </source>
</evidence>
<keyword evidence="4 13" id="KW-0138">CF(0)</keyword>
<keyword evidence="2 13" id="KW-0813">Transport</keyword>
<proteinExistence type="inferred from homology"/>
<evidence type="ECO:0000313" key="17">
    <source>
        <dbReference type="Proteomes" id="UP000682403"/>
    </source>
</evidence>
<feature type="coiled-coil region" evidence="15">
    <location>
        <begin position="49"/>
        <end position="141"/>
    </location>
</feature>
<evidence type="ECO:0000256" key="2">
    <source>
        <dbReference type="ARBA" id="ARBA00022448"/>
    </source>
</evidence>
<comment type="function">
    <text evidence="13">Component of the F(0) channel, it forms part of the peripheral stalk, linking F(1) to F(0).</text>
</comment>
<gene>
    <name evidence="13 16" type="primary">atpF</name>
    <name evidence="16" type="ORF">J9317_19095</name>
</gene>
<comment type="subunit">
    <text evidence="13">F-type ATPases have 2 components, F(1) - the catalytic core - and F(0) - the membrane proton channel. F(1) has five subunits: alpha(3), beta(3), gamma(1), delta(1), epsilon(1). F(0) has three main subunits: a(1), b(2) and c(10-14). The alpha and beta chains form an alternating ring which encloses part of the gamma chain. F(1) is attached to F(0) by a central stalk formed by the gamma and epsilon chains, while a peripheral stalk is formed by the delta and b chains.</text>
</comment>
<dbReference type="EMBL" id="JAGVRK010000001">
    <property type="protein sequence ID" value="MBS2970852.1"/>
    <property type="molecule type" value="Genomic_DNA"/>
</dbReference>
<evidence type="ECO:0000256" key="15">
    <source>
        <dbReference type="SAM" id="Coils"/>
    </source>
</evidence>
<sequence length="179" mass="19900">MFTIFALGAAGAGEAAAEGHFNGGDIIFQLVAFLILLALLRKFAWTPIMNIMKERADHISNEISGAEQKNLEAGKLIEEQRALLKQARQEAQNLIENAKKIGEQQKEEIITTARNEAIRLKESARKEIEQEKDQAVAALRNQVASLSVMIASKVIEKELNEQAQEKLISDYLKEAGDNR</sequence>
<dbReference type="SUPFAM" id="SSF81573">
    <property type="entry name" value="F1F0 ATP synthase subunit B, membrane domain"/>
    <property type="match status" value="1"/>
</dbReference>
<organism evidence="16 17">
    <name type="scientific">Metabacillus flavus</name>
    <dbReference type="NCBI Taxonomy" id="2823519"/>
    <lineage>
        <taxon>Bacteria</taxon>
        <taxon>Bacillati</taxon>
        <taxon>Bacillota</taxon>
        <taxon>Bacilli</taxon>
        <taxon>Bacillales</taxon>
        <taxon>Bacillaceae</taxon>
        <taxon>Metabacillus</taxon>
    </lineage>
</organism>
<protein>
    <recommendedName>
        <fullName evidence="13">ATP synthase subunit b</fullName>
    </recommendedName>
    <alternativeName>
        <fullName evidence="13">ATP synthase F(0) sector subunit b</fullName>
    </alternativeName>
    <alternativeName>
        <fullName evidence="13">ATPase subunit I</fullName>
    </alternativeName>
    <alternativeName>
        <fullName evidence="13">F-type ATPase subunit b</fullName>
        <shortName evidence="13">F-ATPase subunit b</shortName>
    </alternativeName>
</protein>
<evidence type="ECO:0000256" key="5">
    <source>
        <dbReference type="ARBA" id="ARBA00022692"/>
    </source>
</evidence>
<comment type="caution">
    <text evidence="16">The sequence shown here is derived from an EMBL/GenBank/DDBJ whole genome shotgun (WGS) entry which is preliminary data.</text>
</comment>
<reference evidence="16 17" key="1">
    <citation type="submission" date="2021-04" db="EMBL/GenBank/DDBJ databases">
        <title>Metabacillus sp. strain KIGAM252 whole genome sequence.</title>
        <authorList>
            <person name="Seo M.-J."/>
            <person name="Cho E.-S."/>
            <person name="Hwang C.Y."/>
            <person name="Yoon D.J."/>
        </authorList>
    </citation>
    <scope>NUCLEOTIDE SEQUENCE [LARGE SCALE GENOMIC DNA]</scope>
    <source>
        <strain evidence="16 17">KIGAM252</strain>
    </source>
</reference>
<evidence type="ECO:0000256" key="13">
    <source>
        <dbReference type="HAMAP-Rule" id="MF_01398"/>
    </source>
</evidence>
<evidence type="ECO:0000256" key="14">
    <source>
        <dbReference type="RuleBase" id="RU003848"/>
    </source>
</evidence>
<evidence type="ECO:0000256" key="1">
    <source>
        <dbReference type="ARBA" id="ARBA00005513"/>
    </source>
</evidence>
<evidence type="ECO:0000256" key="7">
    <source>
        <dbReference type="ARBA" id="ARBA00022989"/>
    </source>
</evidence>
<keyword evidence="8 13" id="KW-0406">Ion transport</keyword>
<keyword evidence="9 13" id="KW-0472">Membrane</keyword>
<dbReference type="InterPro" id="IPR002146">
    <property type="entry name" value="ATP_synth_b/b'su_bac/chlpt"/>
</dbReference>
<keyword evidence="6 13" id="KW-0375">Hydrogen ion transport</keyword>
<dbReference type="PANTHER" id="PTHR33445:SF1">
    <property type="entry name" value="ATP SYNTHASE SUBUNIT B"/>
    <property type="match status" value="1"/>
</dbReference>
<dbReference type="Gene3D" id="1.20.5.620">
    <property type="entry name" value="F1F0 ATP synthase subunit B, membrane domain"/>
    <property type="match status" value="1"/>
</dbReference>
<accession>A0ABS5LJG1</accession>
<evidence type="ECO:0000256" key="4">
    <source>
        <dbReference type="ARBA" id="ARBA00022547"/>
    </source>
</evidence>
<evidence type="ECO:0000256" key="11">
    <source>
        <dbReference type="ARBA" id="ARBA00025198"/>
    </source>
</evidence>
<dbReference type="InterPro" id="IPR050059">
    <property type="entry name" value="ATP_synthase_B_chain"/>
</dbReference>
<feature type="transmembrane region" description="Helical" evidence="13">
    <location>
        <begin position="27"/>
        <end position="45"/>
    </location>
</feature>
<keyword evidence="15" id="KW-0175">Coiled coil</keyword>
<keyword evidence="3 13" id="KW-1003">Cell membrane</keyword>
<dbReference type="Pfam" id="PF00430">
    <property type="entry name" value="ATP-synt_B"/>
    <property type="match status" value="1"/>
</dbReference>
<evidence type="ECO:0000313" key="16">
    <source>
        <dbReference type="EMBL" id="MBS2970852.1"/>
    </source>
</evidence>
<keyword evidence="5 13" id="KW-0812">Transmembrane</keyword>
<dbReference type="HAMAP" id="MF_01398">
    <property type="entry name" value="ATP_synth_b_bprime"/>
    <property type="match status" value="1"/>
</dbReference>
<dbReference type="NCBIfam" id="TIGR01144">
    <property type="entry name" value="ATP_synt_b"/>
    <property type="match status" value="1"/>
</dbReference>